<evidence type="ECO:0000313" key="3">
    <source>
        <dbReference type="Proteomes" id="UP000784294"/>
    </source>
</evidence>
<dbReference type="AlphaFoldDB" id="A0A3S5CNR8"/>
<comment type="caution">
    <text evidence="2">The sequence shown here is derived from an EMBL/GenBank/DDBJ whole genome shotgun (WGS) entry which is preliminary data.</text>
</comment>
<organism evidence="2 3">
    <name type="scientific">Protopolystoma xenopodis</name>
    <dbReference type="NCBI Taxonomy" id="117903"/>
    <lineage>
        <taxon>Eukaryota</taxon>
        <taxon>Metazoa</taxon>
        <taxon>Spiralia</taxon>
        <taxon>Lophotrochozoa</taxon>
        <taxon>Platyhelminthes</taxon>
        <taxon>Monogenea</taxon>
        <taxon>Polyopisthocotylea</taxon>
        <taxon>Polystomatidea</taxon>
        <taxon>Polystomatidae</taxon>
        <taxon>Protopolystoma</taxon>
    </lineage>
</organism>
<protein>
    <submittedName>
        <fullName evidence="2">Uncharacterized protein</fullName>
    </submittedName>
</protein>
<feature type="region of interest" description="Disordered" evidence="1">
    <location>
        <begin position="49"/>
        <end position="110"/>
    </location>
</feature>
<name>A0A3S5CNR8_9PLAT</name>
<proteinExistence type="predicted"/>
<feature type="region of interest" description="Disordered" evidence="1">
    <location>
        <begin position="128"/>
        <end position="157"/>
    </location>
</feature>
<keyword evidence="3" id="KW-1185">Reference proteome</keyword>
<dbReference type="EMBL" id="CAAALY010065509">
    <property type="protein sequence ID" value="VEL24046.1"/>
    <property type="molecule type" value="Genomic_DNA"/>
</dbReference>
<sequence length="157" mass="16040">MQEVLTSSLMTEVFIFSLQAFYEAAFLFTWLPSTRRTCTLNYGQASGGYRSHGQHYQAQPAQSQQHQQAISSAGHPGHLGQSTASGGVSGRRSTAVVGLTGASPSSGLRPGAGVGLGLDGPPNSRASIVGPATSGVATDIRGPGGTARLAGQEGGRR</sequence>
<feature type="compositionally biased region" description="Low complexity" evidence="1">
    <location>
        <begin position="54"/>
        <end position="75"/>
    </location>
</feature>
<gene>
    <name evidence="2" type="ORF">PXEA_LOCUS17486</name>
</gene>
<accession>A0A3S5CNR8</accession>
<evidence type="ECO:0000313" key="2">
    <source>
        <dbReference type="EMBL" id="VEL24046.1"/>
    </source>
</evidence>
<evidence type="ECO:0000256" key="1">
    <source>
        <dbReference type="SAM" id="MobiDB-lite"/>
    </source>
</evidence>
<dbReference type="Proteomes" id="UP000784294">
    <property type="component" value="Unassembled WGS sequence"/>
</dbReference>
<reference evidence="2" key="1">
    <citation type="submission" date="2018-11" db="EMBL/GenBank/DDBJ databases">
        <authorList>
            <consortium name="Pathogen Informatics"/>
        </authorList>
    </citation>
    <scope>NUCLEOTIDE SEQUENCE</scope>
</reference>